<evidence type="ECO:0000256" key="1">
    <source>
        <dbReference type="ARBA" id="ARBA00022448"/>
    </source>
</evidence>
<reference evidence="9 10" key="1">
    <citation type="submission" date="2024-09" db="EMBL/GenBank/DDBJ databases">
        <authorList>
            <person name="Sun Q."/>
            <person name="Mori K."/>
        </authorList>
    </citation>
    <scope>NUCLEOTIDE SEQUENCE [LARGE SCALE GENOMIC DNA]</scope>
    <source>
        <strain evidence="9 10">JCM 12520</strain>
    </source>
</reference>
<dbReference type="InterPro" id="IPR009056">
    <property type="entry name" value="Cyt_c-like_dom"/>
</dbReference>
<dbReference type="RefSeq" id="WP_344913389.1">
    <property type="nucleotide sequence ID" value="NZ_BAAAYO010000012.1"/>
</dbReference>
<evidence type="ECO:0000256" key="5">
    <source>
        <dbReference type="ARBA" id="ARBA00023004"/>
    </source>
</evidence>
<dbReference type="PROSITE" id="PS51007">
    <property type="entry name" value="CYTC"/>
    <property type="match status" value="1"/>
</dbReference>
<feature type="domain" description="Cytochrome c" evidence="8">
    <location>
        <begin position="36"/>
        <end position="113"/>
    </location>
</feature>
<dbReference type="PROSITE" id="PS51257">
    <property type="entry name" value="PROKAR_LIPOPROTEIN"/>
    <property type="match status" value="1"/>
</dbReference>
<comment type="caution">
    <text evidence="9">The sequence shown here is derived from an EMBL/GenBank/DDBJ whole genome shotgun (WGS) entry which is preliminary data.</text>
</comment>
<keyword evidence="3 6" id="KW-0479">Metal-binding</keyword>
<dbReference type="InterPro" id="IPR051811">
    <property type="entry name" value="Cytochrome_c550/c551-like"/>
</dbReference>
<dbReference type="InterPro" id="IPR036909">
    <property type="entry name" value="Cyt_c-like_dom_sf"/>
</dbReference>
<evidence type="ECO:0000313" key="9">
    <source>
        <dbReference type="EMBL" id="MFB9756041.1"/>
    </source>
</evidence>
<organism evidence="9 10">
    <name type="scientific">Paenibacillus hodogayensis</name>
    <dbReference type="NCBI Taxonomy" id="279208"/>
    <lineage>
        <taxon>Bacteria</taxon>
        <taxon>Bacillati</taxon>
        <taxon>Bacillota</taxon>
        <taxon>Bacilli</taxon>
        <taxon>Bacillales</taxon>
        <taxon>Paenibacillaceae</taxon>
        <taxon>Paenibacillus</taxon>
    </lineage>
</organism>
<sequence>MRRYVGKSAATGAILLSLTAFALTGCGADSGKSPQAAGGDAETIYKKQCLSCHGDQLQGRIGPSTNLTKVGGKLDREQIVAQISKGGNGMPGFKGKLNETEIGTLADWLAAKK</sequence>
<gene>
    <name evidence="9" type="ORF">ACFFNY_31075</name>
</gene>
<dbReference type="Gene3D" id="1.10.760.10">
    <property type="entry name" value="Cytochrome c-like domain"/>
    <property type="match status" value="1"/>
</dbReference>
<protein>
    <submittedName>
        <fullName evidence="9">C-type cytochrome</fullName>
    </submittedName>
</protein>
<dbReference type="SUPFAM" id="SSF46626">
    <property type="entry name" value="Cytochrome c"/>
    <property type="match status" value="1"/>
</dbReference>
<accession>A0ABV5W6K3</accession>
<evidence type="ECO:0000256" key="2">
    <source>
        <dbReference type="ARBA" id="ARBA00022617"/>
    </source>
</evidence>
<dbReference type="EMBL" id="JBHMAG010000020">
    <property type="protein sequence ID" value="MFB9756041.1"/>
    <property type="molecule type" value="Genomic_DNA"/>
</dbReference>
<evidence type="ECO:0000256" key="6">
    <source>
        <dbReference type="PROSITE-ProRule" id="PRU00433"/>
    </source>
</evidence>
<keyword evidence="5 6" id="KW-0408">Iron</keyword>
<proteinExistence type="predicted"/>
<dbReference type="PANTHER" id="PTHR37823:SF2">
    <property type="entry name" value="CYTOCHROME C-550"/>
    <property type="match status" value="1"/>
</dbReference>
<evidence type="ECO:0000256" key="4">
    <source>
        <dbReference type="ARBA" id="ARBA00022982"/>
    </source>
</evidence>
<keyword evidence="4" id="KW-0249">Electron transport</keyword>
<keyword evidence="2 6" id="KW-0349">Heme</keyword>
<feature type="chain" id="PRO_5046240521" evidence="7">
    <location>
        <begin position="23"/>
        <end position="113"/>
    </location>
</feature>
<keyword evidence="1" id="KW-0813">Transport</keyword>
<keyword evidence="10" id="KW-1185">Reference proteome</keyword>
<dbReference type="PANTHER" id="PTHR37823">
    <property type="entry name" value="CYTOCHROME C-553-LIKE"/>
    <property type="match status" value="1"/>
</dbReference>
<dbReference type="Proteomes" id="UP001589619">
    <property type="component" value="Unassembled WGS sequence"/>
</dbReference>
<evidence type="ECO:0000256" key="7">
    <source>
        <dbReference type="SAM" id="SignalP"/>
    </source>
</evidence>
<evidence type="ECO:0000313" key="10">
    <source>
        <dbReference type="Proteomes" id="UP001589619"/>
    </source>
</evidence>
<dbReference type="Pfam" id="PF13442">
    <property type="entry name" value="Cytochrome_CBB3"/>
    <property type="match status" value="1"/>
</dbReference>
<feature type="signal peptide" evidence="7">
    <location>
        <begin position="1"/>
        <end position="22"/>
    </location>
</feature>
<evidence type="ECO:0000259" key="8">
    <source>
        <dbReference type="PROSITE" id="PS51007"/>
    </source>
</evidence>
<evidence type="ECO:0000256" key="3">
    <source>
        <dbReference type="ARBA" id="ARBA00022723"/>
    </source>
</evidence>
<keyword evidence="7" id="KW-0732">Signal</keyword>
<name>A0ABV5W6K3_9BACL</name>